<organism evidence="1 2">
    <name type="scientific">Liparis tanakae</name>
    <name type="common">Tanaka's snailfish</name>
    <dbReference type="NCBI Taxonomy" id="230148"/>
    <lineage>
        <taxon>Eukaryota</taxon>
        <taxon>Metazoa</taxon>
        <taxon>Chordata</taxon>
        <taxon>Craniata</taxon>
        <taxon>Vertebrata</taxon>
        <taxon>Euteleostomi</taxon>
        <taxon>Actinopterygii</taxon>
        <taxon>Neopterygii</taxon>
        <taxon>Teleostei</taxon>
        <taxon>Neoteleostei</taxon>
        <taxon>Acanthomorphata</taxon>
        <taxon>Eupercaria</taxon>
        <taxon>Perciformes</taxon>
        <taxon>Cottioidei</taxon>
        <taxon>Cottales</taxon>
        <taxon>Liparidae</taxon>
        <taxon>Liparis</taxon>
    </lineage>
</organism>
<dbReference type="AlphaFoldDB" id="A0A4Z2FP87"/>
<evidence type="ECO:0000313" key="1">
    <source>
        <dbReference type="EMBL" id="TNN42949.1"/>
    </source>
</evidence>
<reference evidence="1 2" key="1">
    <citation type="submission" date="2019-03" db="EMBL/GenBank/DDBJ databases">
        <title>First draft genome of Liparis tanakae, snailfish: a comprehensive survey of snailfish specific genes.</title>
        <authorList>
            <person name="Kim W."/>
            <person name="Song I."/>
            <person name="Jeong J.-H."/>
            <person name="Kim D."/>
            <person name="Kim S."/>
            <person name="Ryu S."/>
            <person name="Song J.Y."/>
            <person name="Lee S.K."/>
        </authorList>
    </citation>
    <scope>NUCLEOTIDE SEQUENCE [LARGE SCALE GENOMIC DNA]</scope>
    <source>
        <tissue evidence="1">Muscle</tissue>
    </source>
</reference>
<name>A0A4Z2FP87_9TELE</name>
<keyword evidence="2" id="KW-1185">Reference proteome</keyword>
<proteinExistence type="predicted"/>
<accession>A0A4Z2FP87</accession>
<protein>
    <submittedName>
        <fullName evidence="1">Uncharacterized protein</fullName>
    </submittedName>
</protein>
<dbReference type="Proteomes" id="UP000314294">
    <property type="component" value="Unassembled WGS sequence"/>
</dbReference>
<dbReference type="EMBL" id="SRLO01001001">
    <property type="protein sequence ID" value="TNN42949.1"/>
    <property type="molecule type" value="Genomic_DNA"/>
</dbReference>
<sequence length="172" mass="19285">MLLTSGDAPFCSSSRTMFRWPMKAATWMGVKPDWNQEENIHLLVGGRTSVMDWMEAPYLTSSSITFTRFFLQAMCSGVKPFCHVGTVKDEQPGHVEQIYLLSVVICVSYQSPGVGVGPLVQQQLGDPEVTAVRRHVERRQVVQRDVVHRGLVLQEVLDAFDVVALSRHVERG</sequence>
<comment type="caution">
    <text evidence="1">The sequence shown here is derived from an EMBL/GenBank/DDBJ whole genome shotgun (WGS) entry which is preliminary data.</text>
</comment>
<gene>
    <name evidence="1" type="ORF">EYF80_046870</name>
</gene>
<evidence type="ECO:0000313" key="2">
    <source>
        <dbReference type="Proteomes" id="UP000314294"/>
    </source>
</evidence>